<name>A0A9P5U1L2_9AGAR</name>
<comment type="caution">
    <text evidence="2">The sequence shown here is derived from an EMBL/GenBank/DDBJ whole genome shotgun (WGS) entry which is preliminary data.</text>
</comment>
<reference evidence="2" key="1">
    <citation type="submission" date="2020-11" db="EMBL/GenBank/DDBJ databases">
        <authorList>
            <consortium name="DOE Joint Genome Institute"/>
            <person name="Ahrendt S."/>
            <person name="Riley R."/>
            <person name="Andreopoulos W."/>
            <person name="Labutti K."/>
            <person name="Pangilinan J."/>
            <person name="Ruiz-Duenas F.J."/>
            <person name="Barrasa J.M."/>
            <person name="Sanchez-Garcia M."/>
            <person name="Camarero S."/>
            <person name="Miyauchi S."/>
            <person name="Serrano A."/>
            <person name="Linde D."/>
            <person name="Babiker R."/>
            <person name="Drula E."/>
            <person name="Ayuso-Fernandez I."/>
            <person name="Pacheco R."/>
            <person name="Padilla G."/>
            <person name="Ferreira P."/>
            <person name="Barriuso J."/>
            <person name="Kellner H."/>
            <person name="Castanera R."/>
            <person name="Alfaro M."/>
            <person name="Ramirez L."/>
            <person name="Pisabarro A.G."/>
            <person name="Kuo A."/>
            <person name="Tritt A."/>
            <person name="Lipzen A."/>
            <person name="He G."/>
            <person name="Yan M."/>
            <person name="Ng V."/>
            <person name="Cullen D."/>
            <person name="Martin F."/>
            <person name="Rosso M.-N."/>
            <person name="Henrissat B."/>
            <person name="Hibbett D."/>
            <person name="Martinez A.T."/>
            <person name="Grigoriev I.V."/>
        </authorList>
    </citation>
    <scope>NUCLEOTIDE SEQUENCE</scope>
    <source>
        <strain evidence="2">AH 40177</strain>
    </source>
</reference>
<gene>
    <name evidence="2" type="ORF">BDP27DRAFT_1300017</name>
</gene>
<dbReference type="InterPro" id="IPR023213">
    <property type="entry name" value="CAT-like_dom_sf"/>
</dbReference>
<protein>
    <submittedName>
        <fullName evidence="2">Uncharacterized protein</fullName>
    </submittedName>
</protein>
<proteinExistence type="predicted"/>
<evidence type="ECO:0000313" key="2">
    <source>
        <dbReference type="EMBL" id="KAF9063001.1"/>
    </source>
</evidence>
<organism evidence="2 3">
    <name type="scientific">Rhodocollybia butyracea</name>
    <dbReference type="NCBI Taxonomy" id="206335"/>
    <lineage>
        <taxon>Eukaryota</taxon>
        <taxon>Fungi</taxon>
        <taxon>Dikarya</taxon>
        <taxon>Basidiomycota</taxon>
        <taxon>Agaricomycotina</taxon>
        <taxon>Agaricomycetes</taxon>
        <taxon>Agaricomycetidae</taxon>
        <taxon>Agaricales</taxon>
        <taxon>Marasmiineae</taxon>
        <taxon>Omphalotaceae</taxon>
        <taxon>Rhodocollybia</taxon>
    </lineage>
</organism>
<dbReference type="PANTHER" id="PTHR31642">
    <property type="entry name" value="TRICHOTHECENE 3-O-ACETYLTRANSFERASE"/>
    <property type="match status" value="1"/>
</dbReference>
<dbReference type="Proteomes" id="UP000772434">
    <property type="component" value="Unassembled WGS sequence"/>
</dbReference>
<dbReference type="AlphaFoldDB" id="A0A9P5U1L2"/>
<evidence type="ECO:0000256" key="1">
    <source>
        <dbReference type="ARBA" id="ARBA00022679"/>
    </source>
</evidence>
<accession>A0A9P5U1L2</accession>
<dbReference type="Gene3D" id="3.30.559.10">
    <property type="entry name" value="Chloramphenicol acetyltransferase-like domain"/>
    <property type="match status" value="2"/>
</dbReference>
<evidence type="ECO:0000313" key="3">
    <source>
        <dbReference type="Proteomes" id="UP000772434"/>
    </source>
</evidence>
<dbReference type="InterPro" id="IPR050317">
    <property type="entry name" value="Plant_Fungal_Acyltransferase"/>
</dbReference>
<dbReference type="PANTHER" id="PTHR31642:SF310">
    <property type="entry name" value="FATTY ALCOHOL:CAFFEOYL-COA ACYLTRANSFERASE"/>
    <property type="match status" value="1"/>
</dbReference>
<keyword evidence="1" id="KW-0808">Transferase</keyword>
<keyword evidence="3" id="KW-1185">Reference proteome</keyword>
<dbReference type="EMBL" id="JADNRY010000156">
    <property type="protein sequence ID" value="KAF9063001.1"/>
    <property type="molecule type" value="Genomic_DNA"/>
</dbReference>
<dbReference type="Pfam" id="PF02458">
    <property type="entry name" value="Transferase"/>
    <property type="match status" value="1"/>
</dbReference>
<dbReference type="GO" id="GO:0016747">
    <property type="term" value="F:acyltransferase activity, transferring groups other than amino-acyl groups"/>
    <property type="evidence" value="ECO:0007669"/>
    <property type="project" value="TreeGrafter"/>
</dbReference>
<dbReference type="OrthoDB" id="21502at2759"/>
<sequence>MSTDQSFVVVPLSSIDQNGVHTSSVTFGYVVREVNVQALEDAARRAAEEWRVLAGRVEWNAEKKAYQIRVPVSDSLPQDYALVKFTTSKLPSTKIPLISLEDDTAKFLEKPPVKYFRHSATLNSLTDYASKKAPILSLHVSLMANCVCIGMTLPHGVFDATGMGQVVTAINSCLNHIPWTPPKFSTSNIVVEELKILKESESIGDPCPPGLVNLQRDFSSVNVKNVLSLGTSCATEMLWHRVKVGVVYLGPKIVEELVSTVKKQAADEGKGWVSTGDILVAFFIKAAYFEEGPTSPNAVTISAAVSIRRVFAESNPDFESYSHNALLPLAFPPLTVKQVSAMSLYEFALMHRQAVNNMRNVPYIQGYEKWIPTIGGAAIPMRRKATDSWLLSNQVIGGVDKIDFGSKKFGFYHWMMPIFPDHGLTLNKLGDGYIFDAFSGIRPGRIASIQKALEGIRTGNPLVV</sequence>